<feature type="binding site" evidence="2">
    <location>
        <position position="95"/>
    </location>
    <ligand>
        <name>Mn(2+)</name>
        <dbReference type="ChEBI" id="CHEBI:29035"/>
        <label>2</label>
    </ligand>
</feature>
<dbReference type="RefSeq" id="WP_014796904.1">
    <property type="nucleotide sequence ID" value="NC_018018.1"/>
</dbReference>
<dbReference type="AlphaFoldDB" id="I4AHL1"/>
<evidence type="ECO:0000313" key="3">
    <source>
        <dbReference type="EMBL" id="AFM03446.1"/>
    </source>
</evidence>
<dbReference type="PANTHER" id="PTHR11014">
    <property type="entry name" value="PEPTIDASE M20 FAMILY MEMBER"/>
    <property type="match status" value="1"/>
</dbReference>
<dbReference type="EMBL" id="CP003345">
    <property type="protein sequence ID" value="AFM03446.1"/>
    <property type="molecule type" value="Genomic_DNA"/>
</dbReference>
<feature type="binding site" evidence="2">
    <location>
        <position position="93"/>
    </location>
    <ligand>
        <name>Mn(2+)</name>
        <dbReference type="ChEBI" id="CHEBI:29035"/>
        <label>2</label>
    </ligand>
</feature>
<evidence type="ECO:0000256" key="2">
    <source>
        <dbReference type="PIRSR" id="PIRSR005962-1"/>
    </source>
</evidence>
<dbReference type="Pfam" id="PF01546">
    <property type="entry name" value="Peptidase_M20"/>
    <property type="match status" value="1"/>
</dbReference>
<feature type="binding site" evidence="2">
    <location>
        <position position="367"/>
    </location>
    <ligand>
        <name>Mn(2+)</name>
        <dbReference type="ChEBI" id="CHEBI:29035"/>
        <label>2</label>
    </ligand>
</feature>
<dbReference type="SUPFAM" id="SSF55031">
    <property type="entry name" value="Bacterial exopeptidase dimerisation domain"/>
    <property type="match status" value="1"/>
</dbReference>
<accession>I4AHL1</accession>
<dbReference type="PIRSF" id="PIRSF005962">
    <property type="entry name" value="Pept_M20D_amidohydro"/>
    <property type="match status" value="1"/>
</dbReference>
<feature type="binding site" evidence="2">
    <location>
        <position position="133"/>
    </location>
    <ligand>
        <name>Mn(2+)</name>
        <dbReference type="ChEBI" id="CHEBI:29035"/>
        <label>2</label>
    </ligand>
</feature>
<proteinExistence type="predicted"/>
<protein>
    <submittedName>
        <fullName evidence="3">Amidohydrolase</fullName>
    </submittedName>
</protein>
<dbReference type="STRING" id="880071.Fleli_0998"/>
<keyword evidence="4" id="KW-1185">Reference proteome</keyword>
<keyword evidence="2" id="KW-0479">Metal-binding</keyword>
<dbReference type="PANTHER" id="PTHR11014:SF169">
    <property type="entry name" value="CLAN MH, FAMILY M20, PEPTIDASE T-LIKE METALLOPEPTIDASE"/>
    <property type="match status" value="1"/>
</dbReference>
<evidence type="ECO:0000256" key="1">
    <source>
        <dbReference type="ARBA" id="ARBA00022801"/>
    </source>
</evidence>
<reference evidence="4" key="1">
    <citation type="submission" date="2012-06" db="EMBL/GenBank/DDBJ databases">
        <title>The complete genome of Flexibacter litoralis DSM 6794.</title>
        <authorList>
            <person name="Lucas S."/>
            <person name="Copeland A."/>
            <person name="Lapidus A."/>
            <person name="Glavina del Rio T."/>
            <person name="Dalin E."/>
            <person name="Tice H."/>
            <person name="Bruce D."/>
            <person name="Goodwin L."/>
            <person name="Pitluck S."/>
            <person name="Peters L."/>
            <person name="Ovchinnikova G."/>
            <person name="Lu M."/>
            <person name="Kyrpides N."/>
            <person name="Mavromatis K."/>
            <person name="Ivanova N."/>
            <person name="Brettin T."/>
            <person name="Detter J.C."/>
            <person name="Han C."/>
            <person name="Larimer F."/>
            <person name="Land M."/>
            <person name="Hauser L."/>
            <person name="Markowitz V."/>
            <person name="Cheng J.-F."/>
            <person name="Hugenholtz P."/>
            <person name="Woyke T."/>
            <person name="Wu D."/>
            <person name="Spring S."/>
            <person name="Lang E."/>
            <person name="Kopitz M."/>
            <person name="Brambilla E."/>
            <person name="Klenk H.-P."/>
            <person name="Eisen J.A."/>
        </authorList>
    </citation>
    <scope>NUCLEOTIDE SEQUENCE [LARGE SCALE GENOMIC DNA]</scope>
    <source>
        <strain evidence="4">ATCC 23117 / DSM 6794 / NBRC 15988 / NCIMB 1366 / Sio-4</strain>
    </source>
</reference>
<feature type="binding site" evidence="2">
    <location>
        <position position="161"/>
    </location>
    <ligand>
        <name>Mn(2+)</name>
        <dbReference type="ChEBI" id="CHEBI:29035"/>
        <label>2</label>
    </ligand>
</feature>
<dbReference type="InterPro" id="IPR036264">
    <property type="entry name" value="Bact_exopeptidase_dim_dom"/>
</dbReference>
<keyword evidence="1 3" id="KW-0378">Hydrolase</keyword>
<dbReference type="KEGG" id="fli:Fleli_0998"/>
<dbReference type="GO" id="GO:0016787">
    <property type="term" value="F:hydrolase activity"/>
    <property type="evidence" value="ECO:0007669"/>
    <property type="project" value="UniProtKB-KW"/>
</dbReference>
<name>I4AHL1_BERLS</name>
<dbReference type="Gene3D" id="3.30.70.360">
    <property type="match status" value="1"/>
</dbReference>
<dbReference type="HOGENOM" id="CLU_023257_1_0_10"/>
<gene>
    <name evidence="3" type="ordered locus">Fleli_0998</name>
</gene>
<dbReference type="Gene3D" id="3.40.630.10">
    <property type="entry name" value="Zn peptidases"/>
    <property type="match status" value="1"/>
</dbReference>
<keyword evidence="2" id="KW-0464">Manganese</keyword>
<sequence>MLNIRQNLHKIAELSNQEYKTAEFVIDFLQKCNPTSIHQNIGNTGIIAIWENENFDVKENKTVAFRAELDALPIPEPNSFEYKSEHQGVSHKCGHDGHMTILLGVAEYLKNNFDRTNQKNNKRIILLFQPAEETGEGALQMLNDKKMQKLNLKIDYFFALHNIPSYKKNLIVCRENTFAAASKGITIEFEGKTSHAAEPQNGNNPALALSELTTFLYFLSENLTKEKQNKDFVLVTVVDAILGETSRKSFDNIAFGVSPAKARIGATLRSYLDEDLELLSKKTEQKAQELADKYDLKLKISYSEKFAATTNTKKSVELIQKTAKKLGLNYQDKEKPFSWSEDFGQFTQHFEGAMFGLGSGTDTPELHHSNYDFPDEITQTGINIFVSLIEDIE</sequence>
<organism evidence="3 4">
    <name type="scientific">Bernardetia litoralis (strain ATCC 23117 / DSM 6794 / NBRC 15988 / NCIMB 1366 / Fx l1 / Sio-4)</name>
    <name type="common">Flexibacter litoralis</name>
    <dbReference type="NCBI Taxonomy" id="880071"/>
    <lineage>
        <taxon>Bacteria</taxon>
        <taxon>Pseudomonadati</taxon>
        <taxon>Bacteroidota</taxon>
        <taxon>Cytophagia</taxon>
        <taxon>Cytophagales</taxon>
        <taxon>Bernardetiaceae</taxon>
        <taxon>Bernardetia</taxon>
    </lineage>
</organism>
<dbReference type="OrthoDB" id="9776731at2"/>
<evidence type="ECO:0000313" key="4">
    <source>
        <dbReference type="Proteomes" id="UP000006054"/>
    </source>
</evidence>
<dbReference type="NCBIfam" id="TIGR01891">
    <property type="entry name" value="amidohydrolases"/>
    <property type="match status" value="1"/>
</dbReference>
<dbReference type="InterPro" id="IPR002933">
    <property type="entry name" value="Peptidase_M20"/>
</dbReference>
<dbReference type="SUPFAM" id="SSF53187">
    <property type="entry name" value="Zn-dependent exopeptidases"/>
    <property type="match status" value="1"/>
</dbReference>
<comment type="cofactor">
    <cofactor evidence="2">
        <name>Mn(2+)</name>
        <dbReference type="ChEBI" id="CHEBI:29035"/>
    </cofactor>
    <text evidence="2">The Mn(2+) ion enhances activity.</text>
</comment>
<dbReference type="GO" id="GO:0046872">
    <property type="term" value="F:metal ion binding"/>
    <property type="evidence" value="ECO:0007669"/>
    <property type="project" value="UniProtKB-KW"/>
</dbReference>
<dbReference type="Proteomes" id="UP000006054">
    <property type="component" value="Chromosome"/>
</dbReference>
<dbReference type="InterPro" id="IPR017439">
    <property type="entry name" value="Amidohydrolase"/>
</dbReference>
<dbReference type="eggNOG" id="COG1473">
    <property type="taxonomic scope" value="Bacteria"/>
</dbReference>